<dbReference type="Proteomes" id="UP000011770">
    <property type="component" value="Unassembled WGS sequence"/>
</dbReference>
<gene>
    <name evidence="1" type="ORF">LEP1GSC188_4748</name>
</gene>
<accession>M3EMS7</accession>
<evidence type="ECO:0000313" key="1">
    <source>
        <dbReference type="EMBL" id="EMF82368.1"/>
    </source>
</evidence>
<name>M3EMS7_9LEPT</name>
<sequence length="61" mass="7036">MKAKSARIRMTWSLIGKTPILRHKMSWKKLSVIGVISKKDFHFQIITGSVTTRTHKNGTRK</sequence>
<comment type="caution">
    <text evidence="1">The sequence shown here is derived from an EMBL/GenBank/DDBJ whole genome shotgun (WGS) entry which is preliminary data.</text>
</comment>
<protein>
    <submittedName>
        <fullName evidence="1">Uncharacterized protein</fullName>
    </submittedName>
</protein>
<organism evidence="1 2">
    <name type="scientific">Leptospira weilii serovar Topaz str. LT2116</name>
    <dbReference type="NCBI Taxonomy" id="1088540"/>
    <lineage>
        <taxon>Bacteria</taxon>
        <taxon>Pseudomonadati</taxon>
        <taxon>Spirochaetota</taxon>
        <taxon>Spirochaetia</taxon>
        <taxon>Leptospirales</taxon>
        <taxon>Leptospiraceae</taxon>
        <taxon>Leptospira</taxon>
    </lineage>
</organism>
<dbReference type="AlphaFoldDB" id="M3EMS7"/>
<dbReference type="EMBL" id="AHOR02000023">
    <property type="protein sequence ID" value="EMF82368.1"/>
    <property type="molecule type" value="Genomic_DNA"/>
</dbReference>
<evidence type="ECO:0000313" key="2">
    <source>
        <dbReference type="Proteomes" id="UP000011770"/>
    </source>
</evidence>
<reference evidence="1 2" key="1">
    <citation type="submission" date="2013-01" db="EMBL/GenBank/DDBJ databases">
        <authorList>
            <person name="Harkins D.M."/>
            <person name="Durkin A.S."/>
            <person name="Brinkac L.M."/>
            <person name="Haft D.H."/>
            <person name="Selengut J.D."/>
            <person name="Sanka R."/>
            <person name="DePew J."/>
            <person name="Purushe J."/>
            <person name="Tulsiani S.M."/>
            <person name="Graham G.C."/>
            <person name="Burns M.-A."/>
            <person name="Dohnt M.F."/>
            <person name="Smythe L.D."/>
            <person name="McKay D.B."/>
            <person name="Craig S.B."/>
            <person name="Vinetz J.M."/>
            <person name="Sutton G.G."/>
            <person name="Nierman W.C."/>
            <person name="Fouts D.E."/>
        </authorList>
    </citation>
    <scope>NUCLEOTIDE SEQUENCE [LARGE SCALE GENOMIC DNA]</scope>
    <source>
        <strain evidence="1 2">LT2116</strain>
    </source>
</reference>
<proteinExistence type="predicted"/>